<evidence type="ECO:0000259" key="1">
    <source>
        <dbReference type="PROSITE" id="PS50043"/>
    </source>
</evidence>
<evidence type="ECO:0000313" key="3">
    <source>
        <dbReference type="Proteomes" id="UP000002770"/>
    </source>
</evidence>
<evidence type="ECO:0000313" key="2">
    <source>
        <dbReference type="EMBL" id="EHL32630.1"/>
    </source>
</evidence>
<gene>
    <name evidence="2" type="ORF">LDG_5221</name>
</gene>
<dbReference type="PRINTS" id="PR00038">
    <property type="entry name" value="HTHLUXR"/>
</dbReference>
<organism evidence="2 3">
    <name type="scientific">Legionella drancourtii LLAP12</name>
    <dbReference type="NCBI Taxonomy" id="658187"/>
    <lineage>
        <taxon>Bacteria</taxon>
        <taxon>Pseudomonadati</taxon>
        <taxon>Pseudomonadota</taxon>
        <taxon>Gammaproteobacteria</taxon>
        <taxon>Legionellales</taxon>
        <taxon>Legionellaceae</taxon>
        <taxon>Legionella</taxon>
    </lineage>
</organism>
<dbReference type="InterPro" id="IPR000073">
    <property type="entry name" value="AB_hydrolase_1"/>
</dbReference>
<dbReference type="InterPro" id="IPR000792">
    <property type="entry name" value="Tscrpt_reg_LuxR_C"/>
</dbReference>
<feature type="domain" description="HTH luxR-type" evidence="1">
    <location>
        <begin position="437"/>
        <end position="502"/>
    </location>
</feature>
<dbReference type="EMBL" id="JH413796">
    <property type="protein sequence ID" value="EHL32630.1"/>
    <property type="molecule type" value="Genomic_DNA"/>
</dbReference>
<dbReference type="SMART" id="SM00421">
    <property type="entry name" value="HTH_LUXR"/>
    <property type="match status" value="1"/>
</dbReference>
<dbReference type="Pfam" id="PF00196">
    <property type="entry name" value="GerE"/>
    <property type="match status" value="1"/>
</dbReference>
<dbReference type="SUPFAM" id="SSF53474">
    <property type="entry name" value="alpha/beta-Hydrolases"/>
    <property type="match status" value="1"/>
</dbReference>
<dbReference type="InterPro" id="IPR029058">
    <property type="entry name" value="AB_hydrolase_fold"/>
</dbReference>
<dbReference type="GO" id="GO:0016020">
    <property type="term" value="C:membrane"/>
    <property type="evidence" value="ECO:0007669"/>
    <property type="project" value="TreeGrafter"/>
</dbReference>
<dbReference type="Proteomes" id="UP000002770">
    <property type="component" value="Unassembled WGS sequence"/>
</dbReference>
<sequence>MNKDIVLIPGALATPKLWKQQELFLQRDKQLRYVDVLGSDSIEEIANRFIPHAPKKFTLIGFSMGGYVALELYRHIPNSIEKLVLINSAAKLVSEKGRLERERSLDLMSKGKFDFLIKLIFKNSVFDTQKHNELLPLAQEMAMEVGVENYKNQLNAILNKPDHSTLLPSIECPTLLIASKEDNVMPPERSEHMAKNIKHSKLIYIEQCGHMAMLEQPEKNEPNIRRLAVSSTAVTGVAMHSVDEDGTICVNLNDYNELSDSIRFRAKIDHLTETLNCPKEISNFSISMLFHGGQRYYISNLYLWAIPYRTEGLYRGDVDHDRSIYNGKEFFIQRDIKYDAMQIPIIQILEARYSLSTTFAMIRQCDECDLIVEAYHSEKIADPQKLYYQIRDTFEQFICLFLDAMLPEIKTALPNQKWLALFNDQEFRNNVIMRKAVKKPLTQLTPRELQCLSMISKGMTIKKISEYLHLSSETVNTHAKSIRTKMNCVNITEAVSKAFRLGLLS</sequence>
<dbReference type="RefSeq" id="WP_006869211.1">
    <property type="nucleotide sequence ID" value="NZ_JH413796.1"/>
</dbReference>
<dbReference type="eggNOG" id="COG2021">
    <property type="taxonomic scope" value="Bacteria"/>
</dbReference>
<proteinExistence type="predicted"/>
<dbReference type="SUPFAM" id="SSF46894">
    <property type="entry name" value="C-terminal effector domain of the bipartite response regulators"/>
    <property type="match status" value="1"/>
</dbReference>
<dbReference type="CDD" id="cd06170">
    <property type="entry name" value="LuxR_C_like"/>
    <property type="match status" value="1"/>
</dbReference>
<dbReference type="GO" id="GO:0003677">
    <property type="term" value="F:DNA binding"/>
    <property type="evidence" value="ECO:0007669"/>
    <property type="project" value="InterPro"/>
</dbReference>
<dbReference type="PROSITE" id="PS50043">
    <property type="entry name" value="HTH_LUXR_2"/>
    <property type="match status" value="1"/>
</dbReference>
<dbReference type="Pfam" id="PF00561">
    <property type="entry name" value="Abhydrolase_1"/>
    <property type="match status" value="1"/>
</dbReference>
<keyword evidence="3" id="KW-1185">Reference proteome</keyword>
<accession>G9EJ64</accession>
<dbReference type="InterPro" id="IPR036388">
    <property type="entry name" value="WH-like_DNA-bd_sf"/>
</dbReference>
<dbReference type="HOGENOM" id="CLU_539449_0_0_6"/>
<reference evidence="2 3" key="1">
    <citation type="journal article" date="2011" name="BMC Genomics">
        <title>Insight into cross-talk between intra-amoebal pathogens.</title>
        <authorList>
            <person name="Gimenez G."/>
            <person name="Bertelli C."/>
            <person name="Moliner C."/>
            <person name="Robert C."/>
            <person name="Raoult D."/>
            <person name="Fournier P.E."/>
            <person name="Greub G."/>
        </authorList>
    </citation>
    <scope>NUCLEOTIDE SEQUENCE [LARGE SCALE GENOMIC DNA]</scope>
    <source>
        <strain evidence="2 3">LLAP12</strain>
    </source>
</reference>
<dbReference type="AlphaFoldDB" id="G9EJ64"/>
<dbReference type="InterPro" id="IPR016032">
    <property type="entry name" value="Sig_transdc_resp-reg_C-effctor"/>
</dbReference>
<dbReference type="PANTHER" id="PTHR43798:SF33">
    <property type="entry name" value="HYDROLASE, PUTATIVE (AFU_ORTHOLOGUE AFUA_2G14860)-RELATED"/>
    <property type="match status" value="1"/>
</dbReference>
<name>G9EJ64_9GAMM</name>
<dbReference type="Gene3D" id="3.40.50.1820">
    <property type="entry name" value="alpha/beta hydrolase"/>
    <property type="match status" value="1"/>
</dbReference>
<dbReference type="STRING" id="658187.LDG_5221"/>
<dbReference type="InParanoid" id="G9EJ64"/>
<dbReference type="Gene3D" id="1.10.10.10">
    <property type="entry name" value="Winged helix-like DNA-binding domain superfamily/Winged helix DNA-binding domain"/>
    <property type="match status" value="1"/>
</dbReference>
<protein>
    <recommendedName>
        <fullName evidence="1">HTH luxR-type domain-containing protein</fullName>
    </recommendedName>
</protein>
<dbReference type="InterPro" id="IPR050266">
    <property type="entry name" value="AB_hydrolase_sf"/>
</dbReference>
<dbReference type="PANTHER" id="PTHR43798">
    <property type="entry name" value="MONOACYLGLYCEROL LIPASE"/>
    <property type="match status" value="1"/>
</dbReference>
<dbReference type="PRINTS" id="PR00111">
    <property type="entry name" value="ABHYDROLASE"/>
</dbReference>
<dbReference type="GO" id="GO:0006355">
    <property type="term" value="P:regulation of DNA-templated transcription"/>
    <property type="evidence" value="ECO:0007669"/>
    <property type="project" value="InterPro"/>
</dbReference>